<dbReference type="RefSeq" id="WP_378741524.1">
    <property type="nucleotide sequence ID" value="NZ_CBDRIY010000057.1"/>
</dbReference>
<name>A0A975QJK6_9ACTN</name>
<feature type="domain" description="Mycothiol-dependent maleylpyruvate isomerase metal-binding" evidence="1">
    <location>
        <begin position="12"/>
        <end position="161"/>
    </location>
</feature>
<keyword evidence="2" id="KW-0413">Isomerase</keyword>
<evidence type="ECO:0000259" key="1">
    <source>
        <dbReference type="Pfam" id="PF11716"/>
    </source>
</evidence>
<organism evidence="2 3">
    <name type="scientific">Nocardiopsis eucommiae</name>
    <dbReference type="NCBI Taxonomy" id="2831970"/>
    <lineage>
        <taxon>Bacteria</taxon>
        <taxon>Bacillati</taxon>
        <taxon>Actinomycetota</taxon>
        <taxon>Actinomycetes</taxon>
        <taxon>Streptosporangiales</taxon>
        <taxon>Nocardiopsidaceae</taxon>
        <taxon>Nocardiopsis</taxon>
    </lineage>
</organism>
<proteinExistence type="predicted"/>
<dbReference type="InterPro" id="IPR024344">
    <property type="entry name" value="MDMPI_metal-binding"/>
</dbReference>
<dbReference type="Proteomes" id="UP000682416">
    <property type="component" value="Chromosome"/>
</dbReference>
<protein>
    <submittedName>
        <fullName evidence="2">Maleylpyruvate isomerase N-terminal domain-containing protein</fullName>
    </submittedName>
</protein>
<accession>A0A975QJK6</accession>
<dbReference type="InterPro" id="IPR034660">
    <property type="entry name" value="DinB/YfiT-like"/>
</dbReference>
<dbReference type="GO" id="GO:0046872">
    <property type="term" value="F:metal ion binding"/>
    <property type="evidence" value="ECO:0007669"/>
    <property type="project" value="InterPro"/>
</dbReference>
<keyword evidence="3" id="KW-1185">Reference proteome</keyword>
<dbReference type="SUPFAM" id="SSF109854">
    <property type="entry name" value="DinB/YfiT-like putative metalloenzymes"/>
    <property type="match status" value="1"/>
</dbReference>
<reference evidence="2" key="1">
    <citation type="submission" date="2021-05" db="EMBL/GenBank/DDBJ databases">
        <authorList>
            <person name="Kaiqin L."/>
            <person name="Jian G."/>
        </authorList>
    </citation>
    <scope>NUCLEOTIDE SEQUENCE</scope>
    <source>
        <strain evidence="2">HDS5</strain>
    </source>
</reference>
<dbReference type="Pfam" id="PF11716">
    <property type="entry name" value="MDMPI_N"/>
    <property type="match status" value="1"/>
</dbReference>
<dbReference type="AlphaFoldDB" id="A0A975QJK6"/>
<dbReference type="GO" id="GO:0016853">
    <property type="term" value="F:isomerase activity"/>
    <property type="evidence" value="ECO:0007669"/>
    <property type="project" value="UniProtKB-KW"/>
</dbReference>
<dbReference type="NCBIfam" id="TIGR03083">
    <property type="entry name" value="maleylpyruvate isomerase family mycothiol-dependent enzyme"/>
    <property type="match status" value="1"/>
</dbReference>
<dbReference type="EMBL" id="CP074402">
    <property type="protein sequence ID" value="QVJ00573.1"/>
    <property type="molecule type" value="Genomic_DNA"/>
</dbReference>
<dbReference type="Gene3D" id="1.20.120.450">
    <property type="entry name" value="dinb family like domain"/>
    <property type="match status" value="1"/>
</dbReference>
<dbReference type="InterPro" id="IPR017517">
    <property type="entry name" value="Maleyloyr_isom"/>
</dbReference>
<evidence type="ECO:0000313" key="3">
    <source>
        <dbReference type="Proteomes" id="UP000682416"/>
    </source>
</evidence>
<dbReference type="KEGG" id="nec:KGD82_18160"/>
<gene>
    <name evidence="2" type="ORF">KGD82_18160</name>
</gene>
<sequence length="236" mass="24455">MFDRAVVVSALGAEVAALEEVLLGLSESEVVLPTRCAPWDVAALSVHTVGSLRQVAVALDGEEPGVSAPLVSAAGYYVPEVRFSPAVNRARVEGALERAARRSDAAEPGRVLRGSWEALAVRLPGEPEGRRIVTRHGDPMLVTDYLVTRVVELVLHGVDLADALGREPWTAGAALDVVRAVLFGSVEPGELARVLPDGAGAGGASLVAVRAVTGRSDSEVDRAALEAAGVTFLALG</sequence>
<evidence type="ECO:0000313" key="2">
    <source>
        <dbReference type="EMBL" id="QVJ00573.1"/>
    </source>
</evidence>